<name>A0A9Q1HWH8_CONCO</name>
<gene>
    <name evidence="1" type="ORF">COCON_G00147220</name>
</gene>
<evidence type="ECO:0000313" key="1">
    <source>
        <dbReference type="EMBL" id="KAJ8265623.1"/>
    </source>
</evidence>
<organism evidence="1 2">
    <name type="scientific">Conger conger</name>
    <name type="common">Conger eel</name>
    <name type="synonym">Muraena conger</name>
    <dbReference type="NCBI Taxonomy" id="82655"/>
    <lineage>
        <taxon>Eukaryota</taxon>
        <taxon>Metazoa</taxon>
        <taxon>Chordata</taxon>
        <taxon>Craniata</taxon>
        <taxon>Vertebrata</taxon>
        <taxon>Euteleostomi</taxon>
        <taxon>Actinopterygii</taxon>
        <taxon>Neopterygii</taxon>
        <taxon>Teleostei</taxon>
        <taxon>Anguilliformes</taxon>
        <taxon>Congridae</taxon>
        <taxon>Conger</taxon>
    </lineage>
</organism>
<protein>
    <submittedName>
        <fullName evidence="1">Uncharacterized protein</fullName>
    </submittedName>
</protein>
<dbReference type="EMBL" id="JAFJMO010000010">
    <property type="protein sequence ID" value="KAJ8265623.1"/>
    <property type="molecule type" value="Genomic_DNA"/>
</dbReference>
<reference evidence="1" key="1">
    <citation type="journal article" date="2023" name="Science">
        <title>Genome structures resolve the early diversification of teleost fishes.</title>
        <authorList>
            <person name="Parey E."/>
            <person name="Louis A."/>
            <person name="Montfort J."/>
            <person name="Bouchez O."/>
            <person name="Roques C."/>
            <person name="Iampietro C."/>
            <person name="Lluch J."/>
            <person name="Castinel A."/>
            <person name="Donnadieu C."/>
            <person name="Desvignes T."/>
            <person name="Floi Bucao C."/>
            <person name="Jouanno E."/>
            <person name="Wen M."/>
            <person name="Mejri S."/>
            <person name="Dirks R."/>
            <person name="Jansen H."/>
            <person name="Henkel C."/>
            <person name="Chen W.J."/>
            <person name="Zahm M."/>
            <person name="Cabau C."/>
            <person name="Klopp C."/>
            <person name="Thompson A.W."/>
            <person name="Robinson-Rechavi M."/>
            <person name="Braasch I."/>
            <person name="Lecointre G."/>
            <person name="Bobe J."/>
            <person name="Postlethwait J.H."/>
            <person name="Berthelot C."/>
            <person name="Roest Crollius H."/>
            <person name="Guiguen Y."/>
        </authorList>
    </citation>
    <scope>NUCLEOTIDE SEQUENCE</scope>
    <source>
        <strain evidence="1">Concon-B</strain>
    </source>
</reference>
<comment type="caution">
    <text evidence="1">The sequence shown here is derived from an EMBL/GenBank/DDBJ whole genome shotgun (WGS) entry which is preliminary data.</text>
</comment>
<sequence>MSRIIVETLTEGQLGSLGAENDGKVAEARDRRAAEESYWAYSGEDPSVGVIPSTRRAHGDGRQKNLEACSKPCLRPTPECTA</sequence>
<accession>A0A9Q1HWH8</accession>
<evidence type="ECO:0000313" key="2">
    <source>
        <dbReference type="Proteomes" id="UP001152803"/>
    </source>
</evidence>
<proteinExistence type="predicted"/>
<dbReference type="AlphaFoldDB" id="A0A9Q1HWH8"/>
<keyword evidence="2" id="KW-1185">Reference proteome</keyword>
<dbReference type="Proteomes" id="UP001152803">
    <property type="component" value="Unassembled WGS sequence"/>
</dbReference>